<evidence type="ECO:0000313" key="15">
    <source>
        <dbReference type="Proteomes" id="UP000594263"/>
    </source>
</evidence>
<evidence type="ECO:0000256" key="5">
    <source>
        <dbReference type="ARBA" id="ARBA00022729"/>
    </source>
</evidence>
<dbReference type="Proteomes" id="UP000594263">
    <property type="component" value="Unplaced"/>
</dbReference>
<keyword evidence="4" id="KW-0336">GPI-anchor</keyword>
<feature type="compositionally biased region" description="Pro residues" evidence="11">
    <location>
        <begin position="329"/>
        <end position="378"/>
    </location>
</feature>
<evidence type="ECO:0000256" key="1">
    <source>
        <dbReference type="ARBA" id="ARBA00004609"/>
    </source>
</evidence>
<evidence type="ECO:0000256" key="9">
    <source>
        <dbReference type="ARBA" id="ARBA00023288"/>
    </source>
</evidence>
<comment type="function">
    <text evidence="10">May be a cell surface adhesion protein.</text>
</comment>
<dbReference type="PANTHER" id="PTHR32382">
    <property type="entry name" value="FASCICLIN-LIKE ARABINOGALACTAN PROTEIN"/>
    <property type="match status" value="1"/>
</dbReference>
<dbReference type="Pfam" id="PF02469">
    <property type="entry name" value="Fasciclin"/>
    <property type="match status" value="1"/>
</dbReference>
<dbReference type="GO" id="GO:0005886">
    <property type="term" value="C:plasma membrane"/>
    <property type="evidence" value="ECO:0007669"/>
    <property type="project" value="UniProtKB-SubCell"/>
</dbReference>
<dbReference type="Gene3D" id="2.30.180.10">
    <property type="entry name" value="FAS1 domain"/>
    <property type="match status" value="2"/>
</dbReference>
<keyword evidence="3" id="KW-1003">Cell membrane</keyword>
<evidence type="ECO:0000256" key="11">
    <source>
        <dbReference type="SAM" id="MobiDB-lite"/>
    </source>
</evidence>
<dbReference type="Gramene" id="Kaladp0016s0155.1.v1.1">
    <property type="protein sequence ID" value="Kaladp0016s0155.1.v1.1"/>
    <property type="gene ID" value="Kaladp0016s0155.v1.1"/>
</dbReference>
<keyword evidence="9" id="KW-0449">Lipoprotein</keyword>
<feature type="chain" id="PRO_5029531181" description="FAS1 domain-containing protein" evidence="12">
    <location>
        <begin position="17"/>
        <end position="431"/>
    </location>
</feature>
<evidence type="ECO:0000256" key="10">
    <source>
        <dbReference type="ARBA" id="ARBA00024686"/>
    </source>
</evidence>
<dbReference type="FunFam" id="2.30.180.10:FF:000015">
    <property type="entry name" value="Fasciclin-like arabinogalactan protein 3"/>
    <property type="match status" value="1"/>
</dbReference>
<evidence type="ECO:0000256" key="7">
    <source>
        <dbReference type="ARBA" id="ARBA00023136"/>
    </source>
</evidence>
<evidence type="ECO:0000256" key="3">
    <source>
        <dbReference type="ARBA" id="ARBA00022475"/>
    </source>
</evidence>
<feature type="compositionally biased region" description="Low complexity" evidence="11">
    <location>
        <begin position="379"/>
        <end position="395"/>
    </location>
</feature>
<evidence type="ECO:0000313" key="14">
    <source>
        <dbReference type="EnsemblPlants" id="Kaladp0016s0155.1.v1.1"/>
    </source>
</evidence>
<evidence type="ECO:0000256" key="12">
    <source>
        <dbReference type="SAM" id="SignalP"/>
    </source>
</evidence>
<keyword evidence="15" id="KW-1185">Reference proteome</keyword>
<proteinExistence type="inferred from homology"/>
<comment type="subcellular location">
    <subcellularLocation>
        <location evidence="1">Cell membrane</location>
        <topology evidence="1">Lipid-anchor</topology>
        <topology evidence="1">GPI-anchor</topology>
    </subcellularLocation>
</comment>
<reference evidence="14" key="1">
    <citation type="submission" date="2021-01" db="UniProtKB">
        <authorList>
            <consortium name="EnsemblPlants"/>
        </authorList>
    </citation>
    <scope>IDENTIFICATION</scope>
</reference>
<sequence length="431" mass="44883">MLSLTTTLLLLLSASAHNITHILSDLPDYAEYNKLLTQTKVADEVNARQTITVLVLKNSVVNSALKSQPLDAVKALLSIHVLLDYFDSDKLHNLTDGFITATTLYQASGVAQKRNGFVNITDVKGKVFFASATEGSNTTSYYTKPVKSEPFNISVVEISAPIDAPGVLTSATPPDVNLTAAMEKAGSRKFASLVEKLGVAKDFDALKAKGLTVFAPRDDAWQAKGLPDWAKVKEEDLRTVLRYHAAPSYYPVATLKGLKEKFITLATSGSGKFEIDPEASGDFVLLKTGVDTARVVSAAVDSAPVTVLLIDSVLLPVELFGNSSAHPPSGSPPSPSPSPAPKSPAPSPKAPTPSPQPVTPTPAPAVKPPTPSALPAPATPSGEVPVPVAAPAPVADAEPKKKSGGSRGSGGVLSALVWALVIGGASSMLLF</sequence>
<keyword evidence="6" id="KW-0654">Proteoglycan</keyword>
<organism evidence="14 15">
    <name type="scientific">Kalanchoe fedtschenkoi</name>
    <name type="common">Lavender scallops</name>
    <name type="synonym">South American air plant</name>
    <dbReference type="NCBI Taxonomy" id="63787"/>
    <lineage>
        <taxon>Eukaryota</taxon>
        <taxon>Viridiplantae</taxon>
        <taxon>Streptophyta</taxon>
        <taxon>Embryophyta</taxon>
        <taxon>Tracheophyta</taxon>
        <taxon>Spermatophyta</taxon>
        <taxon>Magnoliopsida</taxon>
        <taxon>eudicotyledons</taxon>
        <taxon>Gunneridae</taxon>
        <taxon>Pentapetalae</taxon>
        <taxon>Saxifragales</taxon>
        <taxon>Crassulaceae</taxon>
        <taxon>Kalanchoe</taxon>
    </lineage>
</organism>
<dbReference type="EnsemblPlants" id="Kaladp0016s0155.1.v1.1">
    <property type="protein sequence ID" value="Kaladp0016s0155.1.v1.1"/>
    <property type="gene ID" value="Kaladp0016s0155.v1.1"/>
</dbReference>
<dbReference type="SMART" id="SM00554">
    <property type="entry name" value="FAS1"/>
    <property type="match status" value="1"/>
</dbReference>
<evidence type="ECO:0000256" key="6">
    <source>
        <dbReference type="ARBA" id="ARBA00022974"/>
    </source>
</evidence>
<dbReference type="PRINTS" id="PR01217">
    <property type="entry name" value="PRICHEXTENSN"/>
</dbReference>
<name>A0A7N0T044_KALFE</name>
<dbReference type="PROSITE" id="PS50213">
    <property type="entry name" value="FAS1"/>
    <property type="match status" value="1"/>
</dbReference>
<keyword evidence="5 12" id="KW-0732">Signal</keyword>
<evidence type="ECO:0000256" key="8">
    <source>
        <dbReference type="ARBA" id="ARBA00023180"/>
    </source>
</evidence>
<dbReference type="AlphaFoldDB" id="A0A7N0T044"/>
<keyword evidence="8" id="KW-0325">Glycoprotein</keyword>
<evidence type="ECO:0000259" key="13">
    <source>
        <dbReference type="PROSITE" id="PS50213"/>
    </source>
</evidence>
<evidence type="ECO:0000256" key="2">
    <source>
        <dbReference type="ARBA" id="ARBA00007843"/>
    </source>
</evidence>
<protein>
    <recommendedName>
        <fullName evidence="13">FAS1 domain-containing protein</fullName>
    </recommendedName>
</protein>
<evidence type="ECO:0000256" key="4">
    <source>
        <dbReference type="ARBA" id="ARBA00022622"/>
    </source>
</evidence>
<feature type="domain" description="FAS1" evidence="13">
    <location>
        <begin position="174"/>
        <end position="314"/>
    </location>
</feature>
<accession>A0A7N0T044</accession>
<dbReference type="InterPro" id="IPR036378">
    <property type="entry name" value="FAS1_dom_sf"/>
</dbReference>
<dbReference type="InterPro" id="IPR033254">
    <property type="entry name" value="Plant_FLA"/>
</dbReference>
<dbReference type="PANTHER" id="PTHR32382:SF5">
    <property type="entry name" value="FASCICLIN-LIKE ARABINOGALACTAN PROTEIN 8"/>
    <property type="match status" value="1"/>
</dbReference>
<comment type="similarity">
    <text evidence="2">Belongs to the fasciclin-like AGP family.</text>
</comment>
<dbReference type="GO" id="GO:0098552">
    <property type="term" value="C:side of membrane"/>
    <property type="evidence" value="ECO:0007669"/>
    <property type="project" value="UniProtKB-KW"/>
</dbReference>
<dbReference type="SUPFAM" id="SSF82153">
    <property type="entry name" value="FAS1 domain"/>
    <property type="match status" value="2"/>
</dbReference>
<dbReference type="InterPro" id="IPR000782">
    <property type="entry name" value="FAS1_domain"/>
</dbReference>
<feature type="signal peptide" evidence="12">
    <location>
        <begin position="1"/>
        <end position="16"/>
    </location>
</feature>
<keyword evidence="7" id="KW-0472">Membrane</keyword>
<feature type="region of interest" description="Disordered" evidence="11">
    <location>
        <begin position="324"/>
        <end position="410"/>
    </location>
</feature>